<evidence type="ECO:0000313" key="2">
    <source>
        <dbReference type="EMBL" id="KAK4058981.1"/>
    </source>
</evidence>
<organism evidence="2 3">
    <name type="scientific">Purpureocillium lilacinum</name>
    <name type="common">Paecilomyces lilacinus</name>
    <dbReference type="NCBI Taxonomy" id="33203"/>
    <lineage>
        <taxon>Eukaryota</taxon>
        <taxon>Fungi</taxon>
        <taxon>Dikarya</taxon>
        <taxon>Ascomycota</taxon>
        <taxon>Pezizomycotina</taxon>
        <taxon>Sordariomycetes</taxon>
        <taxon>Hypocreomycetidae</taxon>
        <taxon>Hypocreales</taxon>
        <taxon>Ophiocordycipitaceae</taxon>
        <taxon>Purpureocillium</taxon>
    </lineage>
</organism>
<feature type="compositionally biased region" description="Basic and acidic residues" evidence="1">
    <location>
        <begin position="95"/>
        <end position="116"/>
    </location>
</feature>
<evidence type="ECO:0000256" key="1">
    <source>
        <dbReference type="SAM" id="MobiDB-lite"/>
    </source>
</evidence>
<evidence type="ECO:0000313" key="3">
    <source>
        <dbReference type="Proteomes" id="UP001287286"/>
    </source>
</evidence>
<sequence length="147" mass="15515">MAPTGTSRHASMVMGRGAVGRAGDPDDHQRRREPPTAAGHCSTPRLAILATTAVHTSARVAASILTLKSFRNEMELCEGAVQDRAADADTAGSARCHETGERGRSPPGADTKREGEAAEDSDSEPPFLRSRRRLRRGRSSARGGAAV</sequence>
<dbReference type="Proteomes" id="UP001287286">
    <property type="component" value="Unassembled WGS sequence"/>
</dbReference>
<protein>
    <submittedName>
        <fullName evidence="2">Uncharacterized protein</fullName>
    </submittedName>
</protein>
<dbReference type="EMBL" id="JAWRVI010000852">
    <property type="protein sequence ID" value="KAK4058981.1"/>
    <property type="molecule type" value="Genomic_DNA"/>
</dbReference>
<comment type="caution">
    <text evidence="2">The sequence shown here is derived from an EMBL/GenBank/DDBJ whole genome shotgun (WGS) entry which is preliminary data.</text>
</comment>
<reference evidence="2 3" key="1">
    <citation type="journal article" date="2024" name="Microbiol. Resour. Announc.">
        <title>Genome annotations for the ascomycete fungi Trichoderma harzianum, Trichoderma aggressivum, and Purpureocillium lilacinum.</title>
        <authorList>
            <person name="Beijen E.P.W."/>
            <person name="Ohm R.A."/>
        </authorList>
    </citation>
    <scope>NUCLEOTIDE SEQUENCE [LARGE SCALE GENOMIC DNA]</scope>
    <source>
        <strain evidence="2 3">CBS 150709</strain>
    </source>
</reference>
<gene>
    <name evidence="2" type="ORF">Purlil1_14390</name>
</gene>
<feature type="region of interest" description="Disordered" evidence="1">
    <location>
        <begin position="1"/>
        <end position="43"/>
    </location>
</feature>
<accession>A0ABR0BBE9</accession>
<feature type="region of interest" description="Disordered" evidence="1">
    <location>
        <begin position="84"/>
        <end position="147"/>
    </location>
</feature>
<feature type="compositionally biased region" description="Basic residues" evidence="1">
    <location>
        <begin position="129"/>
        <end position="139"/>
    </location>
</feature>
<proteinExistence type="predicted"/>
<keyword evidence="3" id="KW-1185">Reference proteome</keyword>
<name>A0ABR0BBE9_PURLI</name>
<feature type="compositionally biased region" description="Basic and acidic residues" evidence="1">
    <location>
        <begin position="23"/>
        <end position="34"/>
    </location>
</feature>